<sequence>MTAQTSVFKNLPLLVIPPLLWAGNVIAARGLRGDFPPLTLSFGRWLISLMILLPFVWKIIRHDKALYRKHAVRVVGTALTGIMAFNTLVYIGAQTTSGTNILLLNSCSPILIMLIGALFYGQTLNRFQVSGLLLSLVGVVTIIVQGNFGNILDLHPNNGDLWMFLAVVCWAFYTLWMRDMPLEINRFGLMAVQMILALPILLIFALWELLGGSSIVWNTNTVIGLAYVGIFPSLVAYCCYTALIVRVGALRAGLTIYLIPVFGVLAAVTLLNEKFYFYHLIGIATIFGGIILSNKKSSKIPSAG</sequence>
<dbReference type="PANTHER" id="PTHR32322:SF2">
    <property type="entry name" value="EAMA DOMAIN-CONTAINING PROTEIN"/>
    <property type="match status" value="1"/>
</dbReference>
<evidence type="ECO:0000256" key="6">
    <source>
        <dbReference type="SAM" id="Phobius"/>
    </source>
</evidence>
<dbReference type="InterPro" id="IPR000620">
    <property type="entry name" value="EamA_dom"/>
</dbReference>
<evidence type="ECO:0000256" key="1">
    <source>
        <dbReference type="ARBA" id="ARBA00004141"/>
    </source>
</evidence>
<reference evidence="8 9" key="1">
    <citation type="submission" date="2018-08" db="EMBL/GenBank/DDBJ databases">
        <title>Neisseria zalophi ATCC BAA-2455 complete genome.</title>
        <authorList>
            <person name="Veseli I.A."/>
            <person name="Buttler R."/>
            <person name="Mascarenhas dos Santos A.C."/>
            <person name="Pombert J.-F."/>
        </authorList>
    </citation>
    <scope>NUCLEOTIDE SEQUENCE [LARGE SCALE GENOMIC DNA]</scope>
    <source>
        <strain evidence="8 9">ATCC BAA-2455</strain>
    </source>
</reference>
<keyword evidence="9" id="KW-1185">Reference proteome</keyword>
<feature type="transmembrane region" description="Helical" evidence="6">
    <location>
        <begin position="72"/>
        <end position="93"/>
    </location>
</feature>
<feature type="transmembrane region" description="Helical" evidence="6">
    <location>
        <begin position="161"/>
        <end position="177"/>
    </location>
</feature>
<comment type="similarity">
    <text evidence="2">Belongs to the EamA transporter family.</text>
</comment>
<dbReference type="Pfam" id="PF00892">
    <property type="entry name" value="EamA"/>
    <property type="match status" value="2"/>
</dbReference>
<dbReference type="InterPro" id="IPR037185">
    <property type="entry name" value="EmrE-like"/>
</dbReference>
<dbReference type="PANTHER" id="PTHR32322">
    <property type="entry name" value="INNER MEMBRANE TRANSPORTER"/>
    <property type="match status" value="1"/>
</dbReference>
<dbReference type="Proteomes" id="UP000325713">
    <property type="component" value="Chromosome"/>
</dbReference>
<dbReference type="InterPro" id="IPR050638">
    <property type="entry name" value="AA-Vitamin_Transporters"/>
</dbReference>
<dbReference type="RefSeq" id="WP_151052880.1">
    <property type="nucleotide sequence ID" value="NZ_CP031700.1"/>
</dbReference>
<evidence type="ECO:0000313" key="9">
    <source>
        <dbReference type="Proteomes" id="UP000325713"/>
    </source>
</evidence>
<evidence type="ECO:0000256" key="3">
    <source>
        <dbReference type="ARBA" id="ARBA00022692"/>
    </source>
</evidence>
<feature type="transmembrane region" description="Helical" evidence="6">
    <location>
        <begin position="189"/>
        <end position="210"/>
    </location>
</feature>
<name>A0A5J6Q118_9NEIS</name>
<dbReference type="EMBL" id="CP031700">
    <property type="protein sequence ID" value="QEY27043.1"/>
    <property type="molecule type" value="Genomic_DNA"/>
</dbReference>
<dbReference type="KEGG" id="nzl:D0T92_11190"/>
<dbReference type="GO" id="GO:0016020">
    <property type="term" value="C:membrane"/>
    <property type="evidence" value="ECO:0007669"/>
    <property type="project" value="UniProtKB-SubCell"/>
</dbReference>
<keyword evidence="4 6" id="KW-1133">Transmembrane helix</keyword>
<feature type="transmembrane region" description="Helical" evidence="6">
    <location>
        <begin position="99"/>
        <end position="120"/>
    </location>
</feature>
<evidence type="ECO:0000256" key="4">
    <source>
        <dbReference type="ARBA" id="ARBA00022989"/>
    </source>
</evidence>
<accession>A0A5J6Q118</accession>
<evidence type="ECO:0000256" key="2">
    <source>
        <dbReference type="ARBA" id="ARBA00007362"/>
    </source>
</evidence>
<feature type="domain" description="EamA" evidence="7">
    <location>
        <begin position="13"/>
        <end position="143"/>
    </location>
</feature>
<keyword evidence="5 6" id="KW-0472">Membrane</keyword>
<gene>
    <name evidence="8" type="ORF">D0T92_11190</name>
</gene>
<dbReference type="SUPFAM" id="SSF103481">
    <property type="entry name" value="Multidrug resistance efflux transporter EmrE"/>
    <property type="match status" value="2"/>
</dbReference>
<evidence type="ECO:0000259" key="7">
    <source>
        <dbReference type="Pfam" id="PF00892"/>
    </source>
</evidence>
<feature type="transmembrane region" description="Helical" evidence="6">
    <location>
        <begin position="132"/>
        <end position="149"/>
    </location>
</feature>
<feature type="transmembrane region" description="Helical" evidence="6">
    <location>
        <begin position="276"/>
        <end position="293"/>
    </location>
</feature>
<proteinExistence type="inferred from homology"/>
<keyword evidence="3 6" id="KW-0812">Transmembrane</keyword>
<feature type="transmembrane region" description="Helical" evidence="6">
    <location>
        <begin position="252"/>
        <end position="270"/>
    </location>
</feature>
<feature type="transmembrane region" description="Helical" evidence="6">
    <location>
        <begin position="43"/>
        <end position="60"/>
    </location>
</feature>
<feature type="transmembrane region" description="Helical" evidence="6">
    <location>
        <begin position="222"/>
        <end position="245"/>
    </location>
</feature>
<evidence type="ECO:0000256" key="5">
    <source>
        <dbReference type="ARBA" id="ARBA00023136"/>
    </source>
</evidence>
<dbReference type="AlphaFoldDB" id="A0A5J6Q118"/>
<organism evidence="8 9">
    <name type="scientific">Neisseria zalophi</name>
    <dbReference type="NCBI Taxonomy" id="640030"/>
    <lineage>
        <taxon>Bacteria</taxon>
        <taxon>Pseudomonadati</taxon>
        <taxon>Pseudomonadota</taxon>
        <taxon>Betaproteobacteria</taxon>
        <taxon>Neisseriales</taxon>
        <taxon>Neisseriaceae</taxon>
        <taxon>Neisseria</taxon>
    </lineage>
</organism>
<evidence type="ECO:0000313" key="8">
    <source>
        <dbReference type="EMBL" id="QEY27043.1"/>
    </source>
</evidence>
<comment type="subcellular location">
    <subcellularLocation>
        <location evidence="1">Membrane</location>
        <topology evidence="1">Multi-pass membrane protein</topology>
    </subcellularLocation>
</comment>
<feature type="domain" description="EamA" evidence="7">
    <location>
        <begin position="158"/>
        <end position="293"/>
    </location>
</feature>
<protein>
    <submittedName>
        <fullName evidence="8">DMT family transporter</fullName>
    </submittedName>
</protein>
<dbReference type="OrthoDB" id="4167046at2"/>